<evidence type="ECO:0000256" key="1">
    <source>
        <dbReference type="ARBA" id="ARBA00000971"/>
    </source>
</evidence>
<dbReference type="SUPFAM" id="SSF54534">
    <property type="entry name" value="FKBP-like"/>
    <property type="match status" value="1"/>
</dbReference>
<dbReference type="PROSITE" id="PS50059">
    <property type="entry name" value="FKBP_PPIASE"/>
    <property type="match status" value="1"/>
</dbReference>
<feature type="region of interest" description="Disordered" evidence="6">
    <location>
        <begin position="182"/>
        <end position="214"/>
    </location>
</feature>
<evidence type="ECO:0000256" key="6">
    <source>
        <dbReference type="SAM" id="MobiDB-lite"/>
    </source>
</evidence>
<dbReference type="InterPro" id="IPR041232">
    <property type="entry name" value="NPL"/>
</dbReference>
<dbReference type="EC" id="5.2.1.8" evidence="2 5"/>
<proteinExistence type="predicted"/>
<dbReference type="PANTHER" id="PTHR43811:SF48">
    <property type="entry name" value="PEPTIDYL-PROLYL CIS-TRANS ISOMERASE FKBP43"/>
    <property type="match status" value="1"/>
</dbReference>
<dbReference type="Gene3D" id="3.10.50.40">
    <property type="match status" value="1"/>
</dbReference>
<dbReference type="InterPro" id="IPR046357">
    <property type="entry name" value="PPIase_dom_sf"/>
</dbReference>
<evidence type="ECO:0000256" key="4">
    <source>
        <dbReference type="ARBA" id="ARBA00023235"/>
    </source>
</evidence>
<keyword evidence="9" id="KW-1185">Reference proteome</keyword>
<feature type="region of interest" description="Disordered" evidence="6">
    <location>
        <begin position="107"/>
        <end position="150"/>
    </location>
</feature>
<dbReference type="Pfam" id="PF00254">
    <property type="entry name" value="FKBP_C"/>
    <property type="match status" value="1"/>
</dbReference>
<feature type="compositionally biased region" description="Polar residues" evidence="6">
    <location>
        <begin position="358"/>
        <end position="374"/>
    </location>
</feature>
<feature type="region of interest" description="Disordered" evidence="6">
    <location>
        <begin position="241"/>
        <end position="374"/>
    </location>
</feature>
<reference evidence="8" key="1">
    <citation type="submission" date="2024-03" db="EMBL/GenBank/DDBJ databases">
        <title>WGS assembly of Saponaria officinalis var. Norfolk2.</title>
        <authorList>
            <person name="Jenkins J."/>
            <person name="Shu S."/>
            <person name="Grimwood J."/>
            <person name="Barry K."/>
            <person name="Goodstein D."/>
            <person name="Schmutz J."/>
            <person name="Leebens-Mack J."/>
            <person name="Osbourn A."/>
        </authorList>
    </citation>
    <scope>NUCLEOTIDE SEQUENCE [LARGE SCALE GENOMIC DNA]</scope>
    <source>
        <strain evidence="8">JIC</strain>
    </source>
</reference>
<organism evidence="8 9">
    <name type="scientific">Saponaria officinalis</name>
    <name type="common">Common soapwort</name>
    <name type="synonym">Lychnis saponaria</name>
    <dbReference type="NCBI Taxonomy" id="3572"/>
    <lineage>
        <taxon>Eukaryota</taxon>
        <taxon>Viridiplantae</taxon>
        <taxon>Streptophyta</taxon>
        <taxon>Embryophyta</taxon>
        <taxon>Tracheophyta</taxon>
        <taxon>Spermatophyta</taxon>
        <taxon>Magnoliopsida</taxon>
        <taxon>eudicotyledons</taxon>
        <taxon>Gunneridae</taxon>
        <taxon>Pentapetalae</taxon>
        <taxon>Caryophyllales</taxon>
        <taxon>Caryophyllaceae</taxon>
        <taxon>Caryophylleae</taxon>
        <taxon>Saponaria</taxon>
    </lineage>
</organism>
<feature type="compositionally biased region" description="Acidic residues" evidence="6">
    <location>
        <begin position="107"/>
        <end position="141"/>
    </location>
</feature>
<dbReference type="Gene3D" id="2.60.120.340">
    <property type="entry name" value="Nucleoplasmin core domain"/>
    <property type="match status" value="1"/>
</dbReference>
<evidence type="ECO:0000256" key="2">
    <source>
        <dbReference type="ARBA" id="ARBA00013194"/>
    </source>
</evidence>
<dbReference type="AlphaFoldDB" id="A0AAW1JMP6"/>
<dbReference type="PANTHER" id="PTHR43811">
    <property type="entry name" value="FKBP-TYPE PEPTIDYL-PROLYL CIS-TRANS ISOMERASE FKPA"/>
    <property type="match status" value="1"/>
</dbReference>
<evidence type="ECO:0000256" key="3">
    <source>
        <dbReference type="ARBA" id="ARBA00023110"/>
    </source>
</evidence>
<dbReference type="Pfam" id="PF17800">
    <property type="entry name" value="NPL"/>
    <property type="match status" value="1"/>
</dbReference>
<sequence length="493" mass="54049">MAFWGIEIKPGKPFTLVSDKTFGRLRISQATLGLGSSNSKSSSVQCNVGKRTPVLLCSLLPDKIESLHLELEFQEAEDVTFSVIGPRSVHLTGYVVGKSRQLLLGDDESESFGEDLGDADTEASDEDFNEEDDYEGSFIDDGEPKYSSSGEDYEALLGRKKASKKKGIRKRLKKTYELNDSEDDFLPSLRNPSRKRMQVVDSDEDDQKPLSSLWGNVKDCNTSKRKVDDVAGQATFDQLSDGVIATRSKLHNVTGQATSDDRADESKVMAKKLDISDGQATDDRHQTDGCQSTDRKVKRKVDVVGQENDGCQSDDRKSKKRKKRDDVVGQPIGDCESDKKVEKKKRKNKKPVVETEKSSSVGKNEANASVENGGTTTEVCSKTISGGLVIEELEIGEQDGKVASSGRKVTVHYTGRLKDQGQVFCTTVGKSPLKFRLGKDAAIDGLHLGIDGMRAGSKRRLLIPPELGYGSKGSDGVPPNAWLVMEVEFLRVR</sequence>
<dbReference type="Proteomes" id="UP001443914">
    <property type="component" value="Unassembled WGS sequence"/>
</dbReference>
<feature type="domain" description="PPIase FKBP-type" evidence="7">
    <location>
        <begin position="406"/>
        <end position="493"/>
    </location>
</feature>
<evidence type="ECO:0000256" key="5">
    <source>
        <dbReference type="PROSITE-ProRule" id="PRU00277"/>
    </source>
</evidence>
<protein>
    <recommendedName>
        <fullName evidence="2 5">peptidylprolyl isomerase</fullName>
        <ecNumber evidence="2 5">5.2.1.8</ecNumber>
    </recommendedName>
</protein>
<comment type="catalytic activity">
    <reaction evidence="1 5">
        <text>[protein]-peptidylproline (omega=180) = [protein]-peptidylproline (omega=0)</text>
        <dbReference type="Rhea" id="RHEA:16237"/>
        <dbReference type="Rhea" id="RHEA-COMP:10747"/>
        <dbReference type="Rhea" id="RHEA-COMP:10748"/>
        <dbReference type="ChEBI" id="CHEBI:83833"/>
        <dbReference type="ChEBI" id="CHEBI:83834"/>
        <dbReference type="EC" id="5.2.1.8"/>
    </reaction>
</comment>
<accession>A0AAW1JMP6</accession>
<dbReference type="GO" id="GO:0003755">
    <property type="term" value="F:peptidyl-prolyl cis-trans isomerase activity"/>
    <property type="evidence" value="ECO:0007669"/>
    <property type="project" value="UniProtKB-KW"/>
</dbReference>
<gene>
    <name evidence="8" type="ORF">RND81_07G034800</name>
</gene>
<comment type="caution">
    <text evidence="8">The sequence shown here is derived from an EMBL/GenBank/DDBJ whole genome shotgun (WGS) entry which is preliminary data.</text>
</comment>
<evidence type="ECO:0000313" key="9">
    <source>
        <dbReference type="Proteomes" id="UP001443914"/>
    </source>
</evidence>
<evidence type="ECO:0000259" key="7">
    <source>
        <dbReference type="PROSITE" id="PS50059"/>
    </source>
</evidence>
<name>A0AAW1JMP6_SAPOF</name>
<keyword evidence="3 5" id="KW-0697">Rotamase</keyword>
<dbReference type="InterPro" id="IPR001179">
    <property type="entry name" value="PPIase_FKBP_dom"/>
</dbReference>
<dbReference type="EMBL" id="JBDFQZ010000007">
    <property type="protein sequence ID" value="KAK9705126.1"/>
    <property type="molecule type" value="Genomic_DNA"/>
</dbReference>
<feature type="compositionally biased region" description="Basic and acidic residues" evidence="6">
    <location>
        <begin position="259"/>
        <end position="287"/>
    </location>
</feature>
<keyword evidence="4 5" id="KW-0413">Isomerase</keyword>
<evidence type="ECO:0000313" key="8">
    <source>
        <dbReference type="EMBL" id="KAK9705126.1"/>
    </source>
</evidence>